<dbReference type="PROSITE" id="PS51257">
    <property type="entry name" value="PROKAR_LIPOPROTEIN"/>
    <property type="match status" value="1"/>
</dbReference>
<proteinExistence type="predicted"/>
<protein>
    <submittedName>
        <fullName evidence="1">Uncharacterized protein</fullName>
    </submittedName>
</protein>
<name>A0ABR4KDG9_9EURO</name>
<dbReference type="Proteomes" id="UP001610446">
    <property type="component" value="Unassembled WGS sequence"/>
</dbReference>
<evidence type="ECO:0000313" key="2">
    <source>
        <dbReference type="Proteomes" id="UP001610446"/>
    </source>
</evidence>
<accession>A0ABR4KDG9</accession>
<dbReference type="EMBL" id="JBFXLU010000037">
    <property type="protein sequence ID" value="KAL2850323.1"/>
    <property type="molecule type" value="Genomic_DNA"/>
</dbReference>
<comment type="caution">
    <text evidence="1">The sequence shown here is derived from an EMBL/GenBank/DDBJ whole genome shotgun (WGS) entry which is preliminary data.</text>
</comment>
<sequence>MLSLCLRPISPLSLFSPNLRGDMLAFLSGFTVVSCLYLLPVSLDEMNVIFSLTSFVCSLRPFNTPLVCLDGTRGRTVHTDFVT</sequence>
<evidence type="ECO:0000313" key="1">
    <source>
        <dbReference type="EMBL" id="KAL2850323.1"/>
    </source>
</evidence>
<keyword evidence="2" id="KW-1185">Reference proteome</keyword>
<gene>
    <name evidence="1" type="ORF">BJY01DRAFT_132545</name>
</gene>
<reference evidence="1 2" key="1">
    <citation type="submission" date="2024-07" db="EMBL/GenBank/DDBJ databases">
        <title>Section-level genome sequencing and comparative genomics of Aspergillus sections Usti and Cavernicolus.</title>
        <authorList>
            <consortium name="Lawrence Berkeley National Laboratory"/>
            <person name="Nybo J.L."/>
            <person name="Vesth T.C."/>
            <person name="Theobald S."/>
            <person name="Frisvad J.C."/>
            <person name="Larsen T.O."/>
            <person name="Kjaerboelling I."/>
            <person name="Rothschild-Mancinelli K."/>
            <person name="Lyhne E.K."/>
            <person name="Kogle M.E."/>
            <person name="Barry K."/>
            <person name="Clum A."/>
            <person name="Na H."/>
            <person name="Ledsgaard L."/>
            <person name="Lin J."/>
            <person name="Lipzen A."/>
            <person name="Kuo A."/>
            <person name="Riley R."/>
            <person name="Mondo S."/>
            <person name="Labutti K."/>
            <person name="Haridas S."/>
            <person name="Pangalinan J."/>
            <person name="Salamov A.A."/>
            <person name="Simmons B.A."/>
            <person name="Magnuson J.K."/>
            <person name="Chen J."/>
            <person name="Drula E."/>
            <person name="Henrissat B."/>
            <person name="Wiebenga A."/>
            <person name="Lubbers R.J."/>
            <person name="Gomes A.C."/>
            <person name="Makela M.R."/>
            <person name="Stajich J."/>
            <person name="Grigoriev I.V."/>
            <person name="Mortensen U.H."/>
            <person name="De Vries R.P."/>
            <person name="Baker S.E."/>
            <person name="Andersen M.R."/>
        </authorList>
    </citation>
    <scope>NUCLEOTIDE SEQUENCE [LARGE SCALE GENOMIC DNA]</scope>
    <source>
        <strain evidence="1 2">CBS 123904</strain>
    </source>
</reference>
<organism evidence="1 2">
    <name type="scientific">Aspergillus pseudoustus</name>
    <dbReference type="NCBI Taxonomy" id="1810923"/>
    <lineage>
        <taxon>Eukaryota</taxon>
        <taxon>Fungi</taxon>
        <taxon>Dikarya</taxon>
        <taxon>Ascomycota</taxon>
        <taxon>Pezizomycotina</taxon>
        <taxon>Eurotiomycetes</taxon>
        <taxon>Eurotiomycetidae</taxon>
        <taxon>Eurotiales</taxon>
        <taxon>Aspergillaceae</taxon>
        <taxon>Aspergillus</taxon>
        <taxon>Aspergillus subgen. Nidulantes</taxon>
    </lineage>
</organism>